<name>A0A7G6E6K3_THEFR</name>
<proteinExistence type="predicted"/>
<keyword evidence="3" id="KW-1185">Reference proteome</keyword>
<evidence type="ECO:0000313" key="3">
    <source>
        <dbReference type="Proteomes" id="UP000515847"/>
    </source>
</evidence>
<accession>A0A7G6E6K3</accession>
<dbReference type="InterPro" id="IPR015032">
    <property type="entry name" value="ThsB__TIR-like_domain"/>
</dbReference>
<reference evidence="2 3" key="1">
    <citation type="journal article" date="2019" name="Front. Microbiol.">
        <title>Thermoanaerosceptrum fracticalcis gen. nov. sp. nov., a Novel Fumarate-Fermenting Microorganism From a Deep Fractured Carbonate Aquifer of the US Great Basin.</title>
        <authorList>
            <person name="Hamilton-Brehm S.D."/>
            <person name="Stewart L.E."/>
            <person name="Zavarin M."/>
            <person name="Caldwell M."/>
            <person name="Lawson P.A."/>
            <person name="Onstott T.C."/>
            <person name="Grzymski J."/>
            <person name="Neveux I."/>
            <person name="Lollar B.S."/>
            <person name="Russell C.E."/>
            <person name="Moser D.P."/>
        </authorList>
    </citation>
    <scope>NUCLEOTIDE SEQUENCE [LARGE SCALE GENOMIC DNA]</scope>
    <source>
        <strain evidence="2 3">DRI-13</strain>
    </source>
</reference>
<feature type="domain" description="Thoeris protein ThsB TIR-like" evidence="1">
    <location>
        <begin position="6"/>
        <end position="112"/>
    </location>
</feature>
<dbReference type="AlphaFoldDB" id="A0A7G6E6K3"/>
<dbReference type="Pfam" id="PF08937">
    <property type="entry name" value="ThsB_TIR"/>
    <property type="match status" value="1"/>
</dbReference>
<sequence>MGRKIFISYKYGDSDVQHIKGNWWETNTVRDYVDVIESSIDSSDHIYKGESDGEDLSQLSEDTIWSKLRDRIYDSSLTLVMISKGMKELWKPDKDQWIPREISYSLKETSRINSSGVAVTSKTNAMLAVIVPDRNNSYTYYTYNKTCCSSGCRVLKTNQLFDILKKNMFNQKDPSTKDCDDGSKVYYGDSSYITSVKWDDFIKDMDTYIDKAYEIQDNIDSYNITKEV</sequence>
<dbReference type="EMBL" id="CP045798">
    <property type="protein sequence ID" value="QNB47707.1"/>
    <property type="molecule type" value="Genomic_DNA"/>
</dbReference>
<dbReference type="KEGG" id="tfr:BR63_16380"/>
<organism evidence="2 3">
    <name type="scientific">Thermanaerosceptrum fracticalcis</name>
    <dbReference type="NCBI Taxonomy" id="1712410"/>
    <lineage>
        <taxon>Bacteria</taxon>
        <taxon>Bacillati</taxon>
        <taxon>Bacillota</taxon>
        <taxon>Clostridia</taxon>
        <taxon>Eubacteriales</taxon>
        <taxon>Peptococcaceae</taxon>
        <taxon>Thermanaerosceptrum</taxon>
    </lineage>
</organism>
<evidence type="ECO:0000259" key="1">
    <source>
        <dbReference type="Pfam" id="PF08937"/>
    </source>
</evidence>
<protein>
    <recommendedName>
        <fullName evidence="1">Thoeris protein ThsB TIR-like domain-containing protein</fullName>
    </recommendedName>
</protein>
<dbReference type="RefSeq" id="WP_034420944.1">
    <property type="nucleotide sequence ID" value="NZ_CP045798.1"/>
</dbReference>
<dbReference type="Proteomes" id="UP000515847">
    <property type="component" value="Chromosome"/>
</dbReference>
<evidence type="ECO:0000313" key="2">
    <source>
        <dbReference type="EMBL" id="QNB47707.1"/>
    </source>
</evidence>
<dbReference type="OrthoDB" id="9798540at2"/>
<gene>
    <name evidence="2" type="ORF">BR63_16380</name>
</gene>